<name>A0ABN9V2S3_9DINO</name>
<sequence>MEDDSFANSLVVAPREAAGAAPGGAGGGVVAGGRLARDGVGGARGLELVQLGPAPREGRWAGGLGSDGLGGAAPRRRGPRRAQSKAAAELDSAPTVAAPEAGGSAASGDGLSECFALADGLLRQAPGYGPQLSAELRQVLESVSWRPASAV</sequence>
<evidence type="ECO:0000256" key="1">
    <source>
        <dbReference type="SAM" id="MobiDB-lite"/>
    </source>
</evidence>
<accession>A0ABN9V2S3</accession>
<proteinExistence type="predicted"/>
<feature type="region of interest" description="Disordered" evidence="1">
    <location>
        <begin position="55"/>
        <end position="109"/>
    </location>
</feature>
<evidence type="ECO:0000313" key="2">
    <source>
        <dbReference type="EMBL" id="CAK0867072.1"/>
    </source>
</evidence>
<feature type="compositionally biased region" description="Gly residues" evidence="1">
    <location>
        <begin position="21"/>
        <end position="31"/>
    </location>
</feature>
<dbReference type="Proteomes" id="UP001189429">
    <property type="component" value="Unassembled WGS sequence"/>
</dbReference>
<keyword evidence="3" id="KW-1185">Reference proteome</keyword>
<reference evidence="2" key="1">
    <citation type="submission" date="2023-10" db="EMBL/GenBank/DDBJ databases">
        <authorList>
            <person name="Chen Y."/>
            <person name="Shah S."/>
            <person name="Dougan E. K."/>
            <person name="Thang M."/>
            <person name="Chan C."/>
        </authorList>
    </citation>
    <scope>NUCLEOTIDE SEQUENCE [LARGE SCALE GENOMIC DNA]</scope>
</reference>
<dbReference type="EMBL" id="CAUYUJ010016604">
    <property type="protein sequence ID" value="CAK0867072.1"/>
    <property type="molecule type" value="Genomic_DNA"/>
</dbReference>
<gene>
    <name evidence="2" type="ORF">PCOR1329_LOCUS54090</name>
</gene>
<organism evidence="2 3">
    <name type="scientific">Prorocentrum cordatum</name>
    <dbReference type="NCBI Taxonomy" id="2364126"/>
    <lineage>
        <taxon>Eukaryota</taxon>
        <taxon>Sar</taxon>
        <taxon>Alveolata</taxon>
        <taxon>Dinophyceae</taxon>
        <taxon>Prorocentrales</taxon>
        <taxon>Prorocentraceae</taxon>
        <taxon>Prorocentrum</taxon>
    </lineage>
</organism>
<feature type="compositionally biased region" description="Low complexity" evidence="1">
    <location>
        <begin position="97"/>
        <end position="109"/>
    </location>
</feature>
<evidence type="ECO:0000313" key="3">
    <source>
        <dbReference type="Proteomes" id="UP001189429"/>
    </source>
</evidence>
<comment type="caution">
    <text evidence="2">The sequence shown here is derived from an EMBL/GenBank/DDBJ whole genome shotgun (WGS) entry which is preliminary data.</text>
</comment>
<feature type="region of interest" description="Disordered" evidence="1">
    <location>
        <begin position="14"/>
        <end position="33"/>
    </location>
</feature>
<protein>
    <submittedName>
        <fullName evidence="2">Uncharacterized protein</fullName>
    </submittedName>
</protein>
<feature type="compositionally biased region" description="Gly residues" evidence="1">
    <location>
        <begin position="60"/>
        <end position="71"/>
    </location>
</feature>
<feature type="compositionally biased region" description="Basic residues" evidence="1">
    <location>
        <begin position="74"/>
        <end position="83"/>
    </location>
</feature>